<proteinExistence type="predicted"/>
<sequence length="280" mass="33143">MTKRLIGEVIIKLIDVSTYKSVTEEADISTTIVQRIFDNVDYPHISEMPEVLAIDEFKGNASGEKYQCILTDPKNRIVLDILPTRFENDLNSYFKKYENEQRRNVRFFVSDMWKPYFRMADNLFSGATKIVDKYHWIRQVIWAFERVRKMAQQSLDDSMRKYFKRSRSLLIKPFNSLNDADKQAVNIMLSYSANIMDAHCLKEKFFTALRSNAEQAEAMLPEWIHIAEISLLEDFRYCARTLKSWFDGIISSFAYGYRNFRRFRNRILHIFSHQKLSADS</sequence>
<name>R6R5P4_9FIRM</name>
<evidence type="ECO:0000313" key="2">
    <source>
        <dbReference type="EMBL" id="CDC43265.1"/>
    </source>
</evidence>
<dbReference type="Proteomes" id="UP000018142">
    <property type="component" value="Unassembled WGS sequence"/>
</dbReference>
<accession>R6R5P4</accession>
<evidence type="ECO:0000313" key="3">
    <source>
        <dbReference type="Proteomes" id="UP000018142"/>
    </source>
</evidence>
<dbReference type="EMBL" id="CBFJ010000007">
    <property type="protein sequence ID" value="CDC43265.1"/>
    <property type="molecule type" value="Genomic_DNA"/>
</dbReference>
<comment type="caution">
    <text evidence="2">The sequence shown here is derived from an EMBL/GenBank/DDBJ whole genome shotgun (WGS) entry which is preliminary data.</text>
</comment>
<organism evidence="2 3">
    <name type="scientific">[Eubacterium] siraeum CAG:80</name>
    <dbReference type="NCBI Taxonomy" id="1263080"/>
    <lineage>
        <taxon>Bacteria</taxon>
        <taxon>Bacillati</taxon>
        <taxon>Bacillota</taxon>
        <taxon>Clostridia</taxon>
        <taxon>Eubacteriales</taxon>
        <taxon>Oscillospiraceae</taxon>
        <taxon>Oscillospiraceae incertae sedis</taxon>
    </lineage>
</organism>
<dbReference type="InterPro" id="IPR002560">
    <property type="entry name" value="Transposase_DDE"/>
</dbReference>
<dbReference type="PANTHER" id="PTHR33498">
    <property type="entry name" value="TRANSPOSASE FOR INSERTION SEQUENCE ELEMENT IS1557"/>
    <property type="match status" value="1"/>
</dbReference>
<dbReference type="AlphaFoldDB" id="R6R5P4"/>
<evidence type="ECO:0000259" key="1">
    <source>
        <dbReference type="Pfam" id="PF01610"/>
    </source>
</evidence>
<dbReference type="InterPro" id="IPR047951">
    <property type="entry name" value="Transpos_ISL3"/>
</dbReference>
<dbReference type="Pfam" id="PF01610">
    <property type="entry name" value="DDE_Tnp_ISL3"/>
    <property type="match status" value="1"/>
</dbReference>
<gene>
    <name evidence="2" type="ORF">BN788_01108</name>
</gene>
<feature type="domain" description="Transposase IS204/IS1001/IS1096/IS1165 DDE" evidence="1">
    <location>
        <begin position="52"/>
        <end position="259"/>
    </location>
</feature>
<reference evidence="2" key="1">
    <citation type="submission" date="2012-11" db="EMBL/GenBank/DDBJ databases">
        <title>Dependencies among metagenomic species, viruses, plasmids and units of genetic variation.</title>
        <authorList>
            <person name="Nielsen H.B."/>
            <person name="Almeida M."/>
            <person name="Juncker A.S."/>
            <person name="Rasmussen S."/>
            <person name="Li J."/>
            <person name="Sunagawa S."/>
            <person name="Plichta D."/>
            <person name="Gautier L."/>
            <person name="Le Chatelier E."/>
            <person name="Peletier E."/>
            <person name="Bonde I."/>
            <person name="Nielsen T."/>
            <person name="Manichanh C."/>
            <person name="Arumugam M."/>
            <person name="Batto J."/>
            <person name="Santos M.B.Q.D."/>
            <person name="Blom N."/>
            <person name="Borruel N."/>
            <person name="Burgdorf K.S."/>
            <person name="Boumezbeur F."/>
            <person name="Casellas F."/>
            <person name="Dore J."/>
            <person name="Guarner F."/>
            <person name="Hansen T."/>
            <person name="Hildebrand F."/>
            <person name="Kaas R.S."/>
            <person name="Kennedy S."/>
            <person name="Kristiansen K."/>
            <person name="Kultima J.R."/>
            <person name="Leonard P."/>
            <person name="Levenez F."/>
            <person name="Lund O."/>
            <person name="Moumen B."/>
            <person name="Le Paslier D."/>
            <person name="Pons N."/>
            <person name="Pedersen O."/>
            <person name="Prifti E."/>
            <person name="Qin J."/>
            <person name="Raes J."/>
            <person name="Tap J."/>
            <person name="Tims S."/>
            <person name="Ussery D.W."/>
            <person name="Yamada T."/>
            <person name="MetaHit consortium"/>
            <person name="Renault P."/>
            <person name="Sicheritz-Ponten T."/>
            <person name="Bork P."/>
            <person name="Wang J."/>
            <person name="Brunak S."/>
            <person name="Ehrlich S.D."/>
        </authorList>
    </citation>
    <scope>NUCLEOTIDE SEQUENCE [LARGE SCALE GENOMIC DNA]</scope>
</reference>
<protein>
    <submittedName>
        <fullName evidence="2">Transposase IS204/IS1001/IS1096/IS1165 family protein</fullName>
    </submittedName>
</protein>
<dbReference type="PANTHER" id="PTHR33498:SF1">
    <property type="entry name" value="TRANSPOSASE FOR INSERTION SEQUENCE ELEMENT IS1557"/>
    <property type="match status" value="1"/>
</dbReference>